<dbReference type="PATRIC" id="fig|1227496.3.peg.1220"/>
<dbReference type="SUPFAM" id="SSF47598">
    <property type="entry name" value="Ribbon-helix-helix"/>
    <property type="match status" value="1"/>
</dbReference>
<comment type="caution">
    <text evidence="2">The sequence shown here is derived from an EMBL/GenBank/DDBJ whole genome shotgun (WGS) entry which is preliminary data.</text>
</comment>
<reference evidence="2 3" key="1">
    <citation type="journal article" date="2014" name="PLoS Genet.">
        <title>Phylogenetically driven sequencing of extremely halophilic archaea reveals strategies for static and dynamic osmo-response.</title>
        <authorList>
            <person name="Becker E.A."/>
            <person name="Seitzer P.M."/>
            <person name="Tritt A."/>
            <person name="Larsen D."/>
            <person name="Krusor M."/>
            <person name="Yao A.I."/>
            <person name="Wu D."/>
            <person name="Madern D."/>
            <person name="Eisen J.A."/>
            <person name="Darling A.E."/>
            <person name="Facciotti M.T."/>
        </authorList>
    </citation>
    <scope>NUCLEOTIDE SEQUENCE [LARGE SCALE GENOMIC DNA]</scope>
    <source>
        <strain evidence="2 3">JCM 10478</strain>
    </source>
</reference>
<proteinExistence type="predicted"/>
<dbReference type="CDD" id="cd22231">
    <property type="entry name" value="RHH_NikR_HicB-like"/>
    <property type="match status" value="1"/>
</dbReference>
<dbReference type="Proteomes" id="UP000011632">
    <property type="component" value="Unassembled WGS sequence"/>
</dbReference>
<keyword evidence="3" id="KW-1185">Reference proteome</keyword>
<dbReference type="STRING" id="1227496.C489_06048"/>
<keyword evidence="2" id="KW-0238">DNA-binding</keyword>
<dbReference type="GO" id="GO:0006355">
    <property type="term" value="P:regulation of DNA-templated transcription"/>
    <property type="evidence" value="ECO:0007669"/>
    <property type="project" value="InterPro"/>
</dbReference>
<evidence type="ECO:0000259" key="1">
    <source>
        <dbReference type="Pfam" id="PF01402"/>
    </source>
</evidence>
<dbReference type="AlphaFoldDB" id="L9Y4A9"/>
<dbReference type="Gene3D" id="1.10.1220.10">
    <property type="entry name" value="Met repressor-like"/>
    <property type="match status" value="1"/>
</dbReference>
<evidence type="ECO:0000313" key="2">
    <source>
        <dbReference type="EMBL" id="ELY68905.1"/>
    </source>
</evidence>
<dbReference type="InterPro" id="IPR013321">
    <property type="entry name" value="Arc_rbn_hlx_hlx"/>
</dbReference>
<gene>
    <name evidence="2" type="ORF">C489_06048</name>
</gene>
<dbReference type="RefSeq" id="WP_006430267.1">
    <property type="nucleotide sequence ID" value="NZ_AOID01000019.1"/>
</dbReference>
<dbReference type="EMBL" id="AOID01000019">
    <property type="protein sequence ID" value="ELY68905.1"/>
    <property type="molecule type" value="Genomic_DNA"/>
</dbReference>
<accession>L9Y4A9</accession>
<feature type="domain" description="Ribbon-helix-helix protein CopG" evidence="1">
    <location>
        <begin position="19"/>
        <end position="60"/>
    </location>
</feature>
<name>L9Y4A9_9EURY</name>
<dbReference type="InterPro" id="IPR010985">
    <property type="entry name" value="Ribbon_hlx_hlx"/>
</dbReference>
<dbReference type="InterPro" id="IPR002145">
    <property type="entry name" value="CopG"/>
</dbReference>
<protein>
    <submittedName>
        <fullName evidence="2">CopG-like domain-containing protein DNA-binding domain</fullName>
    </submittedName>
</protein>
<evidence type="ECO:0000313" key="3">
    <source>
        <dbReference type="Proteomes" id="UP000011632"/>
    </source>
</evidence>
<dbReference type="Pfam" id="PF01402">
    <property type="entry name" value="RHH_1"/>
    <property type="match status" value="1"/>
</dbReference>
<sequence length="69" mass="7519">MATQYETGDHDRQTTGSMERVTFRATEAQLGALGELVDAGLFPNRSAAIRAAVRQLVADETDLRGHTDE</sequence>
<dbReference type="GO" id="GO:0003677">
    <property type="term" value="F:DNA binding"/>
    <property type="evidence" value="ECO:0007669"/>
    <property type="project" value="UniProtKB-KW"/>
</dbReference>
<organism evidence="2 3">
    <name type="scientific">Natrinema versiforme JCM 10478</name>
    <dbReference type="NCBI Taxonomy" id="1227496"/>
    <lineage>
        <taxon>Archaea</taxon>
        <taxon>Methanobacteriati</taxon>
        <taxon>Methanobacteriota</taxon>
        <taxon>Stenosarchaea group</taxon>
        <taxon>Halobacteria</taxon>
        <taxon>Halobacteriales</taxon>
        <taxon>Natrialbaceae</taxon>
        <taxon>Natrinema</taxon>
    </lineage>
</organism>